<dbReference type="PANTHER" id="PTHR11552">
    <property type="entry name" value="GLUCOSE-METHANOL-CHOLINE GMC OXIDOREDUCTASE"/>
    <property type="match status" value="1"/>
</dbReference>
<name>A0AAV5APB7_9AGAM</name>
<dbReference type="InterPro" id="IPR000172">
    <property type="entry name" value="GMC_OxRdtase_N"/>
</dbReference>
<evidence type="ECO:0000259" key="5">
    <source>
        <dbReference type="Pfam" id="PF00732"/>
    </source>
</evidence>
<sequence>MHPGVYIYFNMFPPPSAIKAAENLGFPYIQDVNSSDTHVLGMANMSYTMDERGYRNDTASAFLPPSLVKTRKNNLNISTGALVTKILFSSDNLSSRPRAVGVQVESADGPSNKREIMVNKEIILCAGAIGSPQLLLLSFSHKAKENGSSSGIGPKDHLSKMNIKVVKDLPGVGNHMQDHFGIPVIFEIPLNDSIIVLQKRPLTAIKEIFKFLISGQGLLTSPIHELSIFAQSHSLTADFANAKSGDKLDWTDSSNIPDLEIMTIAVGETDLSKMNKDTGDGGFGLWTGVVQPFSRGYVRLKSIDPRIAPSCDLNFLGDSRDREAAYAGISLSMRLKEEIAKLGYPITDVAVPKSLDPADLDAHITAQGLTLYHYSSSCRMAPEDDPLPGVVDDELKVHGIDGLRIADASIFPNVLATHLQAAVVAVAEKCADMVLNEASS</sequence>
<dbReference type="GO" id="GO:0050660">
    <property type="term" value="F:flavin adenine dinucleotide binding"/>
    <property type="evidence" value="ECO:0007669"/>
    <property type="project" value="InterPro"/>
</dbReference>
<dbReference type="SUPFAM" id="SSF51905">
    <property type="entry name" value="FAD/NAD(P)-binding domain"/>
    <property type="match status" value="1"/>
</dbReference>
<keyword evidence="4" id="KW-0274">FAD</keyword>
<reference evidence="7" key="1">
    <citation type="submission" date="2021-10" db="EMBL/GenBank/DDBJ databases">
        <title>De novo Genome Assembly of Clathrus columnatus (Basidiomycota, Fungi) Using Illumina and Nanopore Sequence Data.</title>
        <authorList>
            <person name="Ogiso-Tanaka E."/>
            <person name="Itagaki H."/>
            <person name="Hosoya T."/>
            <person name="Hosaka K."/>
        </authorList>
    </citation>
    <scope>NUCLEOTIDE SEQUENCE</scope>
    <source>
        <strain evidence="7">MO-923</strain>
    </source>
</reference>
<evidence type="ECO:0000259" key="6">
    <source>
        <dbReference type="Pfam" id="PF05199"/>
    </source>
</evidence>
<dbReference type="Pfam" id="PF05199">
    <property type="entry name" value="GMC_oxred_C"/>
    <property type="match status" value="1"/>
</dbReference>
<dbReference type="GO" id="GO:0016614">
    <property type="term" value="F:oxidoreductase activity, acting on CH-OH group of donors"/>
    <property type="evidence" value="ECO:0007669"/>
    <property type="project" value="InterPro"/>
</dbReference>
<keyword evidence="8" id="KW-1185">Reference proteome</keyword>
<dbReference type="Gene3D" id="3.50.50.60">
    <property type="entry name" value="FAD/NAD(P)-binding domain"/>
    <property type="match status" value="1"/>
</dbReference>
<evidence type="ECO:0008006" key="9">
    <source>
        <dbReference type="Google" id="ProtNLM"/>
    </source>
</evidence>
<evidence type="ECO:0000256" key="4">
    <source>
        <dbReference type="PIRSR" id="PIRSR000137-2"/>
    </source>
</evidence>
<feature type="domain" description="Glucose-methanol-choline oxidoreductase N-terminal" evidence="5">
    <location>
        <begin position="18"/>
        <end position="179"/>
    </location>
</feature>
<dbReference type="Pfam" id="PF00732">
    <property type="entry name" value="GMC_oxred_N"/>
    <property type="match status" value="1"/>
</dbReference>
<organism evidence="7 8">
    <name type="scientific">Clathrus columnatus</name>
    <dbReference type="NCBI Taxonomy" id="1419009"/>
    <lineage>
        <taxon>Eukaryota</taxon>
        <taxon>Fungi</taxon>
        <taxon>Dikarya</taxon>
        <taxon>Basidiomycota</taxon>
        <taxon>Agaricomycotina</taxon>
        <taxon>Agaricomycetes</taxon>
        <taxon>Phallomycetidae</taxon>
        <taxon>Phallales</taxon>
        <taxon>Clathraceae</taxon>
        <taxon>Clathrus</taxon>
    </lineage>
</organism>
<feature type="active site" description="Proton donor" evidence="3">
    <location>
        <position position="373"/>
    </location>
</feature>
<proteinExistence type="inferred from homology"/>
<dbReference type="EMBL" id="BPWL01000010">
    <property type="protein sequence ID" value="GJJ15004.1"/>
    <property type="molecule type" value="Genomic_DNA"/>
</dbReference>
<protein>
    <recommendedName>
        <fullName evidence="9">Glucose-methanol-choline oxidoreductase N-terminal domain-containing protein</fullName>
    </recommendedName>
</protein>
<gene>
    <name evidence="7" type="ORF">Clacol_009276</name>
</gene>
<dbReference type="InterPro" id="IPR036188">
    <property type="entry name" value="FAD/NAD-bd_sf"/>
</dbReference>
<comment type="cofactor">
    <cofactor evidence="1 4">
        <name>FAD</name>
        <dbReference type="ChEBI" id="CHEBI:57692"/>
    </cofactor>
</comment>
<dbReference type="InterPro" id="IPR007867">
    <property type="entry name" value="GMC_OxRtase_C"/>
</dbReference>
<evidence type="ECO:0000313" key="7">
    <source>
        <dbReference type="EMBL" id="GJJ15004.1"/>
    </source>
</evidence>
<feature type="domain" description="Glucose-methanol-choline oxidoreductase C-terminal" evidence="6">
    <location>
        <begin position="292"/>
        <end position="427"/>
    </location>
</feature>
<dbReference type="PIRSF" id="PIRSF000137">
    <property type="entry name" value="Alcohol_oxidase"/>
    <property type="match status" value="1"/>
</dbReference>
<evidence type="ECO:0000256" key="1">
    <source>
        <dbReference type="ARBA" id="ARBA00001974"/>
    </source>
</evidence>
<dbReference type="PANTHER" id="PTHR11552:SF219">
    <property type="entry name" value="GLUCOSE-METHANOL-CHOLINE OXIDOREDUCTASE N-TERMINAL DOMAIN-CONTAINING PROTEIN"/>
    <property type="match status" value="1"/>
</dbReference>
<dbReference type="Gene3D" id="3.30.560.10">
    <property type="entry name" value="Glucose Oxidase, domain 3"/>
    <property type="match status" value="1"/>
</dbReference>
<feature type="binding site" evidence="4">
    <location>
        <position position="83"/>
    </location>
    <ligand>
        <name>FAD</name>
        <dbReference type="ChEBI" id="CHEBI:57692"/>
    </ligand>
</feature>
<evidence type="ECO:0000256" key="3">
    <source>
        <dbReference type="PIRSR" id="PIRSR000137-1"/>
    </source>
</evidence>
<keyword evidence="4" id="KW-0285">Flavoprotein</keyword>
<evidence type="ECO:0000256" key="2">
    <source>
        <dbReference type="ARBA" id="ARBA00010790"/>
    </source>
</evidence>
<comment type="similarity">
    <text evidence="2">Belongs to the GMC oxidoreductase family.</text>
</comment>
<evidence type="ECO:0000313" key="8">
    <source>
        <dbReference type="Proteomes" id="UP001050691"/>
    </source>
</evidence>
<dbReference type="Proteomes" id="UP001050691">
    <property type="component" value="Unassembled WGS sequence"/>
</dbReference>
<dbReference type="InterPro" id="IPR012132">
    <property type="entry name" value="GMC_OxRdtase"/>
</dbReference>
<dbReference type="SUPFAM" id="SSF54373">
    <property type="entry name" value="FAD-linked reductases, C-terminal domain"/>
    <property type="match status" value="1"/>
</dbReference>
<feature type="active site" description="Proton acceptor" evidence="3">
    <location>
        <position position="418"/>
    </location>
</feature>
<comment type="caution">
    <text evidence="7">The sequence shown here is derived from an EMBL/GenBank/DDBJ whole genome shotgun (WGS) entry which is preliminary data.</text>
</comment>
<accession>A0AAV5APB7</accession>
<dbReference type="AlphaFoldDB" id="A0AAV5APB7"/>